<name>A0A9P9XZJ5_9HYPO</name>
<evidence type="ECO:0000313" key="3">
    <source>
        <dbReference type="Proteomes" id="UP001055219"/>
    </source>
</evidence>
<keyword evidence="1" id="KW-0732">Signal</keyword>
<proteinExistence type="predicted"/>
<dbReference type="Proteomes" id="UP001055219">
    <property type="component" value="Unassembled WGS sequence"/>
</dbReference>
<organism evidence="2 3">
    <name type="scientific">Emericellopsis cladophorae</name>
    <dbReference type="NCBI Taxonomy" id="2686198"/>
    <lineage>
        <taxon>Eukaryota</taxon>
        <taxon>Fungi</taxon>
        <taxon>Dikarya</taxon>
        <taxon>Ascomycota</taxon>
        <taxon>Pezizomycotina</taxon>
        <taxon>Sordariomycetes</taxon>
        <taxon>Hypocreomycetidae</taxon>
        <taxon>Hypocreales</taxon>
        <taxon>Bionectriaceae</taxon>
        <taxon>Emericellopsis</taxon>
    </lineage>
</organism>
<dbReference type="RefSeq" id="XP_051361397.1">
    <property type="nucleotide sequence ID" value="XM_051507439.1"/>
</dbReference>
<reference evidence="2" key="2">
    <citation type="submission" date="2022-07" db="EMBL/GenBank/DDBJ databases">
        <authorList>
            <person name="Goncalves M.F.M."/>
            <person name="Hilario S."/>
            <person name="Van De Peer Y."/>
            <person name="Esteves A.C."/>
            <person name="Alves A."/>
        </authorList>
    </citation>
    <scope>NUCLEOTIDE SEQUENCE</scope>
    <source>
        <strain evidence="2">MUM 19.33</strain>
    </source>
</reference>
<protein>
    <submittedName>
        <fullName evidence="2">Uncharacterized protein</fullName>
    </submittedName>
</protein>
<feature type="signal peptide" evidence="1">
    <location>
        <begin position="1"/>
        <end position="17"/>
    </location>
</feature>
<dbReference type="AlphaFoldDB" id="A0A9P9XZJ5"/>
<dbReference type="GeneID" id="75826702"/>
<sequence length="122" mass="13071">MHASISLATLFITFALGHPTRHSSQIAHFIFHPASSSDLIALNVTTDGVPAAPEGASKIKSIDINDYNANQQCIFKAPDGTVIEPRLDIDTETGKQRLVFAEPFEVGSVSCQGTCIPVYGEL</sequence>
<evidence type="ECO:0000256" key="1">
    <source>
        <dbReference type="SAM" id="SignalP"/>
    </source>
</evidence>
<comment type="caution">
    <text evidence="2">The sequence shown here is derived from an EMBL/GenBank/DDBJ whole genome shotgun (WGS) entry which is preliminary data.</text>
</comment>
<dbReference type="EMBL" id="JAGIXG020000031">
    <property type="protein sequence ID" value="KAI6780541.1"/>
    <property type="molecule type" value="Genomic_DNA"/>
</dbReference>
<evidence type="ECO:0000313" key="2">
    <source>
        <dbReference type="EMBL" id="KAI6780541.1"/>
    </source>
</evidence>
<keyword evidence="3" id="KW-1185">Reference proteome</keyword>
<feature type="chain" id="PRO_5040417663" evidence="1">
    <location>
        <begin position="18"/>
        <end position="122"/>
    </location>
</feature>
<gene>
    <name evidence="2" type="ORF">J7T54_000181</name>
</gene>
<accession>A0A9P9XZJ5</accession>
<dbReference type="OrthoDB" id="4509278at2759"/>
<reference evidence="2" key="1">
    <citation type="journal article" date="2021" name="J Fungi (Basel)">
        <title>Genomic and Metabolomic Analyses of the Marine Fungus Emericellopsis cladophorae: Insights into Saltwater Adaptability Mechanisms and Its Biosynthetic Potential.</title>
        <authorList>
            <person name="Goncalves M.F.M."/>
            <person name="Hilario S."/>
            <person name="Van de Peer Y."/>
            <person name="Esteves A.C."/>
            <person name="Alves A."/>
        </authorList>
    </citation>
    <scope>NUCLEOTIDE SEQUENCE</scope>
    <source>
        <strain evidence="2">MUM 19.33</strain>
    </source>
</reference>